<gene>
    <name evidence="7" type="ORF">RCC_12329</name>
</gene>
<name>A0A2D3V5C6_9PEZI</name>
<protein>
    <recommendedName>
        <fullName evidence="9">DUF1772 family protein</fullName>
    </recommendedName>
</protein>
<feature type="transmembrane region" description="Helical" evidence="6">
    <location>
        <begin position="56"/>
        <end position="74"/>
    </location>
</feature>
<dbReference type="PANTHER" id="PTHR35042">
    <property type="entry name" value="ANTHRONE OXYGENASE ENCC"/>
    <property type="match status" value="1"/>
</dbReference>
<dbReference type="GO" id="GO:0016020">
    <property type="term" value="C:membrane"/>
    <property type="evidence" value="ECO:0007669"/>
    <property type="project" value="UniProtKB-SubCell"/>
</dbReference>
<evidence type="ECO:0000256" key="1">
    <source>
        <dbReference type="ARBA" id="ARBA00004141"/>
    </source>
</evidence>
<reference evidence="7 8" key="1">
    <citation type="submission" date="2016-03" db="EMBL/GenBank/DDBJ databases">
        <authorList>
            <person name="Ploux O."/>
        </authorList>
    </citation>
    <scope>NUCLEOTIDE SEQUENCE [LARGE SCALE GENOMIC DNA]</scope>
    <source>
        <strain evidence="7 8">URUG2</strain>
    </source>
</reference>
<dbReference type="Proteomes" id="UP000225277">
    <property type="component" value="Unassembled WGS sequence"/>
</dbReference>
<accession>A0A2D3V5C6</accession>
<proteinExistence type="inferred from homology"/>
<feature type="transmembrane region" description="Helical" evidence="6">
    <location>
        <begin position="155"/>
        <end position="175"/>
    </location>
</feature>
<feature type="transmembrane region" description="Helical" evidence="6">
    <location>
        <begin position="94"/>
        <end position="112"/>
    </location>
</feature>
<feature type="transmembrane region" description="Helical" evidence="6">
    <location>
        <begin position="12"/>
        <end position="35"/>
    </location>
</feature>
<comment type="similarity">
    <text evidence="5">Belongs to the anthrone oxygenase family.</text>
</comment>
<dbReference type="PANTHER" id="PTHR35042:SF1">
    <property type="entry name" value="DUF1772-DOMAIN-CONTAINING PROTEIN"/>
    <property type="match status" value="1"/>
</dbReference>
<evidence type="ECO:0000256" key="5">
    <source>
        <dbReference type="ARBA" id="ARBA00034313"/>
    </source>
</evidence>
<sequence>MAEFILPAAQGFAVVGASFVSGYIWCFSQAGVLTLRQAPADVGVRQFKTMYNKGKSTSPLIVVAATLCNAYSAYRSSGSSVELVGGVVSPFALYVTAAVCLPAIIPFTLLVMEPGVNRELIRLGTLSEKGMELNRIKLMEHDIQAMLVSWKGLNYVRAALVGAGALISGLATWHLSTI</sequence>
<keyword evidence="8" id="KW-1185">Reference proteome</keyword>
<keyword evidence="4 6" id="KW-0472">Membrane</keyword>
<keyword evidence="2 6" id="KW-0812">Transmembrane</keyword>
<evidence type="ECO:0000313" key="7">
    <source>
        <dbReference type="EMBL" id="CZT15473.1"/>
    </source>
</evidence>
<keyword evidence="3 6" id="KW-1133">Transmembrane helix</keyword>
<evidence type="ECO:0000256" key="3">
    <source>
        <dbReference type="ARBA" id="ARBA00022989"/>
    </source>
</evidence>
<evidence type="ECO:0000256" key="4">
    <source>
        <dbReference type="ARBA" id="ARBA00023136"/>
    </source>
</evidence>
<dbReference type="RefSeq" id="XP_023622369.1">
    <property type="nucleotide sequence ID" value="XM_023766601.1"/>
</dbReference>
<dbReference type="InterPro" id="IPR013901">
    <property type="entry name" value="Anthrone_oxy"/>
</dbReference>
<dbReference type="Pfam" id="PF08592">
    <property type="entry name" value="Anthrone_oxy"/>
    <property type="match status" value="1"/>
</dbReference>
<comment type="subcellular location">
    <subcellularLocation>
        <location evidence="1">Membrane</location>
        <topology evidence="1">Multi-pass membrane protein</topology>
    </subcellularLocation>
</comment>
<evidence type="ECO:0000256" key="6">
    <source>
        <dbReference type="SAM" id="Phobius"/>
    </source>
</evidence>
<evidence type="ECO:0008006" key="9">
    <source>
        <dbReference type="Google" id="ProtNLM"/>
    </source>
</evidence>
<dbReference type="GeneID" id="35606879"/>
<organism evidence="7 8">
    <name type="scientific">Ramularia collo-cygni</name>
    <dbReference type="NCBI Taxonomy" id="112498"/>
    <lineage>
        <taxon>Eukaryota</taxon>
        <taxon>Fungi</taxon>
        <taxon>Dikarya</taxon>
        <taxon>Ascomycota</taxon>
        <taxon>Pezizomycotina</taxon>
        <taxon>Dothideomycetes</taxon>
        <taxon>Dothideomycetidae</taxon>
        <taxon>Mycosphaerellales</taxon>
        <taxon>Mycosphaerellaceae</taxon>
        <taxon>Ramularia</taxon>
    </lineage>
</organism>
<evidence type="ECO:0000256" key="2">
    <source>
        <dbReference type="ARBA" id="ARBA00022692"/>
    </source>
</evidence>
<evidence type="ECO:0000313" key="8">
    <source>
        <dbReference type="Proteomes" id="UP000225277"/>
    </source>
</evidence>
<dbReference type="EMBL" id="FJUY01000001">
    <property type="protein sequence ID" value="CZT15473.1"/>
    <property type="molecule type" value="Genomic_DNA"/>
</dbReference>
<dbReference type="AlphaFoldDB" id="A0A2D3V5C6"/>
<dbReference type="OrthoDB" id="5954308at2759"/>